<comment type="catalytic activity">
    <reaction evidence="1">
        <text>Hydrolysis of terminal, non-reducing beta-D-glucosyl residues with release of beta-D-glucose.</text>
        <dbReference type="EC" id="3.2.1.21"/>
    </reaction>
</comment>
<dbReference type="SMART" id="SM01217">
    <property type="entry name" value="Fn3_like"/>
    <property type="match status" value="1"/>
</dbReference>
<evidence type="ECO:0000256" key="3">
    <source>
        <dbReference type="ARBA" id="ARBA00004987"/>
    </source>
</evidence>
<dbReference type="SUPFAM" id="SSF51445">
    <property type="entry name" value="(Trans)glycosidases"/>
    <property type="match status" value="1"/>
</dbReference>
<dbReference type="EC" id="3.2.1.21" evidence="5"/>
<organism evidence="16 17">
    <name type="scientific">Phialocephala subalpina</name>
    <dbReference type="NCBI Taxonomy" id="576137"/>
    <lineage>
        <taxon>Eukaryota</taxon>
        <taxon>Fungi</taxon>
        <taxon>Dikarya</taxon>
        <taxon>Ascomycota</taxon>
        <taxon>Pezizomycotina</taxon>
        <taxon>Leotiomycetes</taxon>
        <taxon>Helotiales</taxon>
        <taxon>Mollisiaceae</taxon>
        <taxon>Phialocephala</taxon>
        <taxon>Phialocephala fortinii species complex</taxon>
    </lineage>
</organism>
<keyword evidence="17" id="KW-1185">Reference proteome</keyword>
<dbReference type="InterPro" id="IPR017853">
    <property type="entry name" value="GH"/>
</dbReference>
<dbReference type="EMBL" id="FJOG01000030">
    <property type="protein sequence ID" value="CZR65400.1"/>
    <property type="molecule type" value="Genomic_DNA"/>
</dbReference>
<dbReference type="Pfam" id="PF00933">
    <property type="entry name" value="Glyco_hydro_3"/>
    <property type="match status" value="1"/>
</dbReference>
<keyword evidence="13" id="KW-0624">Polysaccharide degradation</keyword>
<sequence>MKVVLLSLLVWATRVLAAAGDGDWAAAYSKAKTALAKLSTANKVSMVTGMGWEKGPCVGNIAAIGAIGFPELCLQDGPLGVRYAQQITAFPAGITTGSTWDTQLIYARGYALGAEAKALGVHVQLGPVGGPLGKIPEGGRNWEGFSNDPYLSGVAMANTINGMQAAGVQACAKHYIGNEQELNRNTQSANIDDRTDHELYLWPFAEAVKANVSSVMCSYNKFHSNWSCESGTLLNDLLKNELDFQGYIISDWNAQHTTVGSANAGMDMSMPGDNFGDNKFLWGSALTSAVSSYVPFLSLTQPSLMIRRNQVSSARLDDMVTRILASWYLVGQDSGYPTVQGWTSWNGGKNGPNVQGDHKNVARAIARDGIVLLKNEGGALPLKKPASLAVVGYDAVLNPQGANGCVDRKCNNGTLAMGWGSGTAEFPYLIAPLDAIKSQASKDGTTVTSSGTDTPSAGAAAASSAATAIVFINADAGEGYITVEGNAGDRINLDPWHHGNDLVAAVAAVNKKTIVVVHSVGPLILESILQSANVVAIVWAGTGMGHSLTPGLPSLVGHWELPADTTVKTVPGQESGNGLVDILYGSTSPSGKLPYTIAKSAADYGTAVSASDDPYSEGLFIDYRHFDQKSIAPRYEFGFGLSYTTFSYSALTISALNTAAGSTATAPGGQVGLYDIVATVSVSITNNGTVAGAEVPQLYIGLPSSAPSTPAKQLRGFDKLSLAAGASGTSTFRLRRKDLSYWDTSSKSWKMPTGAFSVMVGASSRDIRVTGTLQ</sequence>
<evidence type="ECO:0000256" key="11">
    <source>
        <dbReference type="ARBA" id="ARBA00023277"/>
    </source>
</evidence>
<evidence type="ECO:0000256" key="14">
    <source>
        <dbReference type="SAM" id="SignalP"/>
    </source>
</evidence>
<evidence type="ECO:0000313" key="17">
    <source>
        <dbReference type="Proteomes" id="UP000184330"/>
    </source>
</evidence>
<dbReference type="InterPro" id="IPR001764">
    <property type="entry name" value="Glyco_hydro_3_N"/>
</dbReference>
<evidence type="ECO:0000256" key="8">
    <source>
        <dbReference type="ARBA" id="ARBA00022801"/>
    </source>
</evidence>
<dbReference type="InterPro" id="IPR036962">
    <property type="entry name" value="Glyco_hydro_3_N_sf"/>
</dbReference>
<evidence type="ECO:0000256" key="12">
    <source>
        <dbReference type="ARBA" id="ARBA00023295"/>
    </source>
</evidence>
<gene>
    <name evidence="16" type="ORF">PAC_15300</name>
</gene>
<reference evidence="16 17" key="1">
    <citation type="submission" date="2016-03" db="EMBL/GenBank/DDBJ databases">
        <authorList>
            <person name="Ploux O."/>
        </authorList>
    </citation>
    <scope>NUCLEOTIDE SEQUENCE [LARGE SCALE GENOMIC DNA]</scope>
    <source>
        <strain evidence="16 17">UAMH 11012</strain>
    </source>
</reference>
<evidence type="ECO:0000256" key="2">
    <source>
        <dbReference type="ARBA" id="ARBA00004613"/>
    </source>
</evidence>
<proteinExistence type="inferred from homology"/>
<dbReference type="Pfam" id="PF01915">
    <property type="entry name" value="Glyco_hydro_3_C"/>
    <property type="match status" value="2"/>
</dbReference>
<dbReference type="AlphaFoldDB" id="A0A1L7XK16"/>
<dbReference type="GO" id="GO:0005576">
    <property type="term" value="C:extracellular region"/>
    <property type="evidence" value="ECO:0007669"/>
    <property type="project" value="UniProtKB-SubCell"/>
</dbReference>
<evidence type="ECO:0000256" key="7">
    <source>
        <dbReference type="ARBA" id="ARBA00022729"/>
    </source>
</evidence>
<dbReference type="Gene3D" id="2.60.40.10">
    <property type="entry name" value="Immunoglobulins"/>
    <property type="match status" value="1"/>
</dbReference>
<name>A0A1L7XK16_9HELO</name>
<dbReference type="InterPro" id="IPR036881">
    <property type="entry name" value="Glyco_hydro_3_C_sf"/>
</dbReference>
<keyword evidence="11" id="KW-0119">Carbohydrate metabolism</keyword>
<dbReference type="STRING" id="576137.A0A1L7XK16"/>
<evidence type="ECO:0000256" key="6">
    <source>
        <dbReference type="ARBA" id="ARBA00022525"/>
    </source>
</evidence>
<comment type="similarity">
    <text evidence="4">Belongs to the glycosyl hydrolase 3 family.</text>
</comment>
<feature type="domain" description="Fibronectin type III-like" evidence="15">
    <location>
        <begin position="694"/>
        <end position="764"/>
    </location>
</feature>
<dbReference type="Gene3D" id="3.20.20.300">
    <property type="entry name" value="Glycoside hydrolase, family 3, N-terminal domain"/>
    <property type="match status" value="1"/>
</dbReference>
<dbReference type="SUPFAM" id="SSF52279">
    <property type="entry name" value="Beta-D-glucan exohydrolase, C-terminal domain"/>
    <property type="match status" value="2"/>
</dbReference>
<dbReference type="Proteomes" id="UP000184330">
    <property type="component" value="Unassembled WGS sequence"/>
</dbReference>
<keyword evidence="7 14" id="KW-0732">Signal</keyword>
<dbReference type="GO" id="GO:0030245">
    <property type="term" value="P:cellulose catabolic process"/>
    <property type="evidence" value="ECO:0007669"/>
    <property type="project" value="UniProtKB-KW"/>
</dbReference>
<dbReference type="PANTHER" id="PTHR42715:SF28">
    <property type="entry name" value="BETA-GLUCOSIDASE L-RELATED"/>
    <property type="match status" value="1"/>
</dbReference>
<feature type="signal peptide" evidence="14">
    <location>
        <begin position="1"/>
        <end position="17"/>
    </location>
</feature>
<evidence type="ECO:0000313" key="16">
    <source>
        <dbReference type="EMBL" id="CZR65400.1"/>
    </source>
</evidence>
<dbReference type="InterPro" id="IPR013783">
    <property type="entry name" value="Ig-like_fold"/>
</dbReference>
<keyword evidence="10" id="KW-0325">Glycoprotein</keyword>
<evidence type="ECO:0000256" key="13">
    <source>
        <dbReference type="ARBA" id="ARBA00023326"/>
    </source>
</evidence>
<evidence type="ECO:0000256" key="10">
    <source>
        <dbReference type="ARBA" id="ARBA00023180"/>
    </source>
</evidence>
<keyword evidence="12" id="KW-0326">Glycosidase</keyword>
<comment type="subcellular location">
    <subcellularLocation>
        <location evidence="2">Secreted</location>
    </subcellularLocation>
</comment>
<dbReference type="PRINTS" id="PR00133">
    <property type="entry name" value="GLHYDRLASE3"/>
</dbReference>
<accession>A0A1L7XK16</accession>
<dbReference type="GO" id="GO:0008422">
    <property type="term" value="F:beta-glucosidase activity"/>
    <property type="evidence" value="ECO:0007669"/>
    <property type="project" value="UniProtKB-EC"/>
</dbReference>
<dbReference type="InterPro" id="IPR026891">
    <property type="entry name" value="Fn3-like"/>
</dbReference>
<evidence type="ECO:0000256" key="1">
    <source>
        <dbReference type="ARBA" id="ARBA00000448"/>
    </source>
</evidence>
<comment type="pathway">
    <text evidence="3">Glycan metabolism; cellulose degradation.</text>
</comment>
<evidence type="ECO:0000256" key="4">
    <source>
        <dbReference type="ARBA" id="ARBA00005336"/>
    </source>
</evidence>
<dbReference type="InterPro" id="IPR050288">
    <property type="entry name" value="Cellulose_deg_GH3"/>
</dbReference>
<keyword evidence="8 16" id="KW-0378">Hydrolase</keyword>
<dbReference type="FunFam" id="2.60.40.10:FF:000757">
    <property type="entry name" value="Beta-glucosidase G"/>
    <property type="match status" value="1"/>
</dbReference>
<dbReference type="OrthoDB" id="434at2759"/>
<keyword evidence="6" id="KW-0964">Secreted</keyword>
<dbReference type="Gene3D" id="3.40.50.1700">
    <property type="entry name" value="Glycoside hydrolase family 3 C-terminal domain"/>
    <property type="match status" value="1"/>
</dbReference>
<feature type="chain" id="PRO_5012363359" description="beta-glucosidase" evidence="14">
    <location>
        <begin position="18"/>
        <end position="774"/>
    </location>
</feature>
<dbReference type="InterPro" id="IPR002772">
    <property type="entry name" value="Glyco_hydro_3_C"/>
</dbReference>
<evidence type="ECO:0000256" key="9">
    <source>
        <dbReference type="ARBA" id="ARBA00023001"/>
    </source>
</evidence>
<protein>
    <recommendedName>
        <fullName evidence="5">beta-glucosidase</fullName>
        <ecNumber evidence="5">3.2.1.21</ecNumber>
    </recommendedName>
</protein>
<evidence type="ECO:0000256" key="5">
    <source>
        <dbReference type="ARBA" id="ARBA00012744"/>
    </source>
</evidence>
<keyword evidence="9" id="KW-0136">Cellulose degradation</keyword>
<dbReference type="PANTHER" id="PTHR42715">
    <property type="entry name" value="BETA-GLUCOSIDASE"/>
    <property type="match status" value="1"/>
</dbReference>
<evidence type="ECO:0000259" key="15">
    <source>
        <dbReference type="SMART" id="SM01217"/>
    </source>
</evidence>
<dbReference type="FunFam" id="3.20.20.300:FF:000002">
    <property type="entry name" value="Probable beta-glucosidase"/>
    <property type="match status" value="1"/>
</dbReference>
<dbReference type="Pfam" id="PF14310">
    <property type="entry name" value="Fn3-like"/>
    <property type="match status" value="1"/>
</dbReference>